<keyword evidence="4" id="KW-0653">Protein transport</keyword>
<keyword evidence="2" id="KW-0813">Transport</keyword>
<dbReference type="AlphaFoldDB" id="A0A0G1XTV2"/>
<evidence type="ECO:0000256" key="8">
    <source>
        <dbReference type="SAM" id="MobiDB-lite"/>
    </source>
</evidence>
<protein>
    <submittedName>
        <fullName evidence="10">Sec-independent protein translocase protein TatA</fullName>
    </submittedName>
</protein>
<proteinExistence type="predicted"/>
<keyword evidence="3 9" id="KW-0812">Transmembrane</keyword>
<evidence type="ECO:0000256" key="5">
    <source>
        <dbReference type="ARBA" id="ARBA00022989"/>
    </source>
</evidence>
<accession>A0A0G1XTV2</accession>
<dbReference type="Gene3D" id="1.20.5.3310">
    <property type="match status" value="1"/>
</dbReference>
<dbReference type="GO" id="GO:0015031">
    <property type="term" value="P:protein transport"/>
    <property type="evidence" value="ECO:0007669"/>
    <property type="project" value="UniProtKB-KW"/>
</dbReference>
<gene>
    <name evidence="10" type="ORF">UY40_C0004G0011</name>
</gene>
<evidence type="ECO:0000256" key="6">
    <source>
        <dbReference type="ARBA" id="ARBA00023010"/>
    </source>
</evidence>
<keyword evidence="6" id="KW-0811">Translocation</keyword>
<dbReference type="PANTHER" id="PTHR42982:SF1">
    <property type="entry name" value="SEC-INDEPENDENT PROTEIN TRANSLOCASE PROTEIN TATA"/>
    <property type="match status" value="1"/>
</dbReference>
<comment type="subcellular location">
    <subcellularLocation>
        <location evidence="1">Membrane</location>
        <topology evidence="1">Single-pass membrane protein</topology>
    </subcellularLocation>
</comment>
<evidence type="ECO:0000256" key="9">
    <source>
        <dbReference type="SAM" id="Phobius"/>
    </source>
</evidence>
<feature type="compositionally biased region" description="Basic and acidic residues" evidence="8">
    <location>
        <begin position="47"/>
        <end position="79"/>
    </location>
</feature>
<evidence type="ECO:0000256" key="2">
    <source>
        <dbReference type="ARBA" id="ARBA00022448"/>
    </source>
</evidence>
<dbReference type="EMBL" id="LCPW01000004">
    <property type="protein sequence ID" value="KKW06027.1"/>
    <property type="molecule type" value="Genomic_DNA"/>
</dbReference>
<evidence type="ECO:0000313" key="10">
    <source>
        <dbReference type="EMBL" id="KKW06027.1"/>
    </source>
</evidence>
<keyword evidence="5 9" id="KW-1133">Transmembrane helix</keyword>
<evidence type="ECO:0000313" key="11">
    <source>
        <dbReference type="Proteomes" id="UP000034119"/>
    </source>
</evidence>
<feature type="transmembrane region" description="Helical" evidence="9">
    <location>
        <begin position="6"/>
        <end position="22"/>
    </location>
</feature>
<dbReference type="Proteomes" id="UP000034119">
    <property type="component" value="Unassembled WGS sequence"/>
</dbReference>
<dbReference type="InterPro" id="IPR003369">
    <property type="entry name" value="TatA/B/E"/>
</dbReference>
<sequence length="94" mass="10231">MLGGIGTGELILIITVLVVLFGKKKTTEIAQDIGEATKDFRRMGKDYEEAAKELQKPLPDRPLESKEEKETGQELDHEMITSAKSKPGGGETSA</sequence>
<keyword evidence="7 9" id="KW-0472">Membrane</keyword>
<reference evidence="10 11" key="1">
    <citation type="journal article" date="2015" name="Nature">
        <title>rRNA introns, odd ribosomes, and small enigmatic genomes across a large radiation of phyla.</title>
        <authorList>
            <person name="Brown C.T."/>
            <person name="Hug L.A."/>
            <person name="Thomas B.C."/>
            <person name="Sharon I."/>
            <person name="Castelle C.J."/>
            <person name="Singh A."/>
            <person name="Wilkins M.J."/>
            <person name="Williams K.H."/>
            <person name="Banfield J.F."/>
        </authorList>
    </citation>
    <scope>NUCLEOTIDE SEQUENCE [LARGE SCALE GENOMIC DNA]</scope>
</reference>
<evidence type="ECO:0000256" key="7">
    <source>
        <dbReference type="ARBA" id="ARBA00023136"/>
    </source>
</evidence>
<feature type="region of interest" description="Disordered" evidence="8">
    <location>
        <begin position="47"/>
        <end position="94"/>
    </location>
</feature>
<comment type="caution">
    <text evidence="10">The sequence shown here is derived from an EMBL/GenBank/DDBJ whole genome shotgun (WGS) entry which is preliminary data.</text>
</comment>
<dbReference type="GO" id="GO:0016020">
    <property type="term" value="C:membrane"/>
    <property type="evidence" value="ECO:0007669"/>
    <property type="project" value="UniProtKB-ARBA"/>
</dbReference>
<dbReference type="STRING" id="1618342.UY40_C0004G0011"/>
<evidence type="ECO:0000256" key="3">
    <source>
        <dbReference type="ARBA" id="ARBA00022692"/>
    </source>
</evidence>
<evidence type="ECO:0000256" key="1">
    <source>
        <dbReference type="ARBA" id="ARBA00004167"/>
    </source>
</evidence>
<name>A0A0G1XTV2_9BACT</name>
<evidence type="ECO:0000256" key="4">
    <source>
        <dbReference type="ARBA" id="ARBA00022927"/>
    </source>
</evidence>
<dbReference type="Pfam" id="PF02416">
    <property type="entry name" value="TatA_B_E"/>
    <property type="match status" value="1"/>
</dbReference>
<organism evidence="10 11">
    <name type="scientific">candidate division CPR1 bacterium GW2011_GWC1_49_13</name>
    <dbReference type="NCBI Taxonomy" id="1618342"/>
    <lineage>
        <taxon>Bacteria</taxon>
        <taxon>candidate division CPR1</taxon>
    </lineage>
</organism>
<dbReference type="PANTHER" id="PTHR42982">
    <property type="entry name" value="SEC-INDEPENDENT PROTEIN TRANSLOCASE PROTEIN TATA"/>
    <property type="match status" value="1"/>
</dbReference>